<sequence>MGAPLLVLPDGGTVTVAHAATKEGNNKILHNGAHILSYTLDADAELAFDAAAAGTRFHGTTTHVPAYPLLTLSAPSRAPLALADCWTAVYALFTLFYTQEHIPTALGAIDNAAEIREYLLTSGLGRVCPTPPTSTSVPTPTAPTTNTATDVLFLSRSMFWQAAGTTGFHTRQHWLLTPRPPLPPVASYTRSERVIAVHPQRPAKPAPGEVLYRRWCGALRETIDITYFDVDGVRDGDYASGDQGGGEGEGGERVSRHLAAFHRWHNDARVNAAWGERGALAAHRAYVEGLLADPHALPCMLSWNGELMGYVEVVYTKEDHVAMNYPAGVVPGEWERGIHVLVGEEKFLGNGRAEIWIRSLCHYIFLADPRTDRVAGEPSSDNVPIAKAGEASGFHTQTIFDFPYKRSRLILNPREKFFTLCRLW</sequence>
<feature type="domain" description="Acyltransferase MbtK/IucB-like conserved" evidence="2">
    <location>
        <begin position="254"/>
        <end position="297"/>
    </location>
</feature>
<dbReference type="Gene3D" id="3.40.630.30">
    <property type="match status" value="1"/>
</dbReference>
<dbReference type="PANTHER" id="PTHR31438">
    <property type="entry name" value="LYSINE N-ACYLTRANSFERASE C17G9.06C-RELATED"/>
    <property type="match status" value="1"/>
</dbReference>
<dbReference type="EMBL" id="KN817590">
    <property type="protein sequence ID" value="KJA18349.1"/>
    <property type="molecule type" value="Genomic_DNA"/>
</dbReference>
<dbReference type="Proteomes" id="UP000054270">
    <property type="component" value="Unassembled WGS sequence"/>
</dbReference>
<dbReference type="GO" id="GO:0016410">
    <property type="term" value="F:N-acyltransferase activity"/>
    <property type="evidence" value="ECO:0007669"/>
    <property type="project" value="TreeGrafter"/>
</dbReference>
<dbReference type="InterPro" id="IPR016181">
    <property type="entry name" value="Acyl_CoA_acyltransferase"/>
</dbReference>
<dbReference type="SMART" id="SM01006">
    <property type="entry name" value="AlcB"/>
    <property type="match status" value="1"/>
</dbReference>
<organism evidence="3 4">
    <name type="scientific">Hypholoma sublateritium (strain FD-334 SS-4)</name>
    <dbReference type="NCBI Taxonomy" id="945553"/>
    <lineage>
        <taxon>Eukaryota</taxon>
        <taxon>Fungi</taxon>
        <taxon>Dikarya</taxon>
        <taxon>Basidiomycota</taxon>
        <taxon>Agaricomycotina</taxon>
        <taxon>Agaricomycetes</taxon>
        <taxon>Agaricomycetidae</taxon>
        <taxon>Agaricales</taxon>
        <taxon>Agaricineae</taxon>
        <taxon>Strophariaceae</taxon>
        <taxon>Hypholoma</taxon>
    </lineage>
</organism>
<evidence type="ECO:0000256" key="1">
    <source>
        <dbReference type="ARBA" id="ARBA00009893"/>
    </source>
</evidence>
<dbReference type="Pfam" id="PF13523">
    <property type="entry name" value="Acetyltransf_8"/>
    <property type="match status" value="1"/>
</dbReference>
<comment type="similarity">
    <text evidence="1">Belongs to the lysine N-acyltransferase MbtK family.</text>
</comment>
<dbReference type="GO" id="GO:0019290">
    <property type="term" value="P:siderophore biosynthetic process"/>
    <property type="evidence" value="ECO:0007669"/>
    <property type="project" value="InterPro"/>
</dbReference>
<dbReference type="OMA" id="VTAWWSS"/>
<dbReference type="STRING" id="945553.A0A0D2NHA6"/>
<dbReference type="OrthoDB" id="4250781at2759"/>
<name>A0A0D2NHA6_HYPSF</name>
<protein>
    <recommendedName>
        <fullName evidence="2">Acyltransferase MbtK/IucB-like conserved domain-containing protein</fullName>
    </recommendedName>
</protein>
<keyword evidence="4" id="KW-1185">Reference proteome</keyword>
<reference evidence="4" key="1">
    <citation type="submission" date="2014-04" db="EMBL/GenBank/DDBJ databases">
        <title>Evolutionary Origins and Diversification of the Mycorrhizal Mutualists.</title>
        <authorList>
            <consortium name="DOE Joint Genome Institute"/>
            <consortium name="Mycorrhizal Genomics Consortium"/>
            <person name="Kohler A."/>
            <person name="Kuo A."/>
            <person name="Nagy L.G."/>
            <person name="Floudas D."/>
            <person name="Copeland A."/>
            <person name="Barry K.W."/>
            <person name="Cichocki N."/>
            <person name="Veneault-Fourrey C."/>
            <person name="LaButti K."/>
            <person name="Lindquist E.A."/>
            <person name="Lipzen A."/>
            <person name="Lundell T."/>
            <person name="Morin E."/>
            <person name="Murat C."/>
            <person name="Riley R."/>
            <person name="Ohm R."/>
            <person name="Sun H."/>
            <person name="Tunlid A."/>
            <person name="Henrissat B."/>
            <person name="Grigoriev I.V."/>
            <person name="Hibbett D.S."/>
            <person name="Martin F."/>
        </authorList>
    </citation>
    <scope>NUCLEOTIDE SEQUENCE [LARGE SCALE GENOMIC DNA]</scope>
    <source>
        <strain evidence="4">FD-334 SS-4</strain>
    </source>
</reference>
<dbReference type="InterPro" id="IPR019432">
    <property type="entry name" value="Acyltransferase_MbtK/IucB-like"/>
</dbReference>
<dbReference type="AlphaFoldDB" id="A0A0D2NHA6"/>
<proteinExistence type="inferred from homology"/>
<dbReference type="SUPFAM" id="SSF55729">
    <property type="entry name" value="Acyl-CoA N-acyltransferases (Nat)"/>
    <property type="match status" value="1"/>
</dbReference>
<evidence type="ECO:0000313" key="4">
    <source>
        <dbReference type="Proteomes" id="UP000054270"/>
    </source>
</evidence>
<evidence type="ECO:0000313" key="3">
    <source>
        <dbReference type="EMBL" id="KJA18349.1"/>
    </source>
</evidence>
<accession>A0A0D2NHA6</accession>
<evidence type="ECO:0000259" key="2">
    <source>
        <dbReference type="SMART" id="SM01006"/>
    </source>
</evidence>
<dbReference type="PANTHER" id="PTHR31438:SF1">
    <property type="entry name" value="LYSINE N-ACYLTRANSFERASE C17G9.06C-RELATED"/>
    <property type="match status" value="1"/>
</dbReference>
<gene>
    <name evidence="3" type="ORF">HYPSUDRAFT_145083</name>
</gene>